<accession>A0A1R3JP67</accession>
<reference evidence="2" key="1">
    <citation type="submission" date="2013-09" db="EMBL/GenBank/DDBJ databases">
        <title>Corchorus olitorius genome sequencing.</title>
        <authorList>
            <person name="Alam M."/>
            <person name="Haque M.S."/>
            <person name="Islam M.S."/>
            <person name="Emdad E.M."/>
            <person name="Islam M.M."/>
            <person name="Ahmed B."/>
            <person name="Halim A."/>
            <person name="Hossen Q.M.M."/>
            <person name="Hossain M.Z."/>
            <person name="Ahmed R."/>
            <person name="Khan M.M."/>
            <person name="Islam R."/>
            <person name="Rashid M.M."/>
            <person name="Khan S.A."/>
            <person name="Rahman M.S."/>
            <person name="Alam M."/>
            <person name="Yahiya A.S."/>
            <person name="Khan M.S."/>
            <person name="Azam M.S."/>
            <person name="Haque T."/>
            <person name="Lashkar M.Z.H."/>
            <person name="Akhand A.I."/>
            <person name="Morshed G."/>
            <person name="Roy S."/>
            <person name="Uddin K.S."/>
            <person name="Rabeya T."/>
            <person name="Hossain A.S."/>
            <person name="Chowdhury A."/>
            <person name="Snigdha A.R."/>
            <person name="Mortoza M.S."/>
            <person name="Matin S.A."/>
            <person name="Hoque S.M.E."/>
            <person name="Islam M.K."/>
            <person name="Roy D.K."/>
            <person name="Haider R."/>
            <person name="Moosa M.M."/>
            <person name="Elias S.M."/>
            <person name="Hasan A.M."/>
            <person name="Jahan S."/>
            <person name="Shafiuddin M."/>
            <person name="Mahmood N."/>
            <person name="Shommy N.S."/>
        </authorList>
    </citation>
    <scope>NUCLEOTIDE SEQUENCE [LARGE SCALE GENOMIC DNA]</scope>
    <source>
        <strain evidence="2">cv. O-4</strain>
    </source>
</reference>
<sequence length="66" mass="7953">MCVFCSVKVFGLYMVGERRCFMSEREPRDYVCMRSEGLREDERSFLNVAEFAIEKGIRMSWHRCFQ</sequence>
<comment type="caution">
    <text evidence="1">The sequence shown here is derived from an EMBL/GenBank/DDBJ whole genome shotgun (WGS) entry which is preliminary data.</text>
</comment>
<dbReference type="Proteomes" id="UP000187203">
    <property type="component" value="Unassembled WGS sequence"/>
</dbReference>
<organism evidence="1 2">
    <name type="scientific">Corchorus olitorius</name>
    <dbReference type="NCBI Taxonomy" id="93759"/>
    <lineage>
        <taxon>Eukaryota</taxon>
        <taxon>Viridiplantae</taxon>
        <taxon>Streptophyta</taxon>
        <taxon>Embryophyta</taxon>
        <taxon>Tracheophyta</taxon>
        <taxon>Spermatophyta</taxon>
        <taxon>Magnoliopsida</taxon>
        <taxon>eudicotyledons</taxon>
        <taxon>Gunneridae</taxon>
        <taxon>Pentapetalae</taxon>
        <taxon>rosids</taxon>
        <taxon>malvids</taxon>
        <taxon>Malvales</taxon>
        <taxon>Malvaceae</taxon>
        <taxon>Grewioideae</taxon>
        <taxon>Apeibeae</taxon>
        <taxon>Corchorus</taxon>
    </lineage>
</organism>
<evidence type="ECO:0000313" key="2">
    <source>
        <dbReference type="Proteomes" id="UP000187203"/>
    </source>
</evidence>
<gene>
    <name evidence="1" type="ORF">COLO4_15157</name>
</gene>
<dbReference type="EMBL" id="AWUE01015589">
    <property type="protein sequence ID" value="OMO96659.1"/>
    <property type="molecule type" value="Genomic_DNA"/>
</dbReference>
<protein>
    <submittedName>
        <fullName evidence="1">Uncharacterized protein</fullName>
    </submittedName>
</protein>
<keyword evidence="2" id="KW-1185">Reference proteome</keyword>
<evidence type="ECO:0000313" key="1">
    <source>
        <dbReference type="EMBL" id="OMO96659.1"/>
    </source>
</evidence>
<proteinExistence type="predicted"/>
<dbReference type="AlphaFoldDB" id="A0A1R3JP67"/>
<name>A0A1R3JP67_9ROSI</name>